<dbReference type="RefSeq" id="WP_009765320.1">
    <property type="nucleotide sequence ID" value="NZ_CP009223.1"/>
</dbReference>
<evidence type="ECO:0000256" key="3">
    <source>
        <dbReference type="ARBA" id="ARBA00022801"/>
    </source>
</evidence>
<dbReference type="STRING" id="759620.WS105_0580"/>
<evidence type="ECO:0000256" key="2">
    <source>
        <dbReference type="ARBA" id="ARBA00012782"/>
    </source>
</evidence>
<dbReference type="CDD" id="cd01295">
    <property type="entry name" value="AdeC"/>
    <property type="match status" value="1"/>
</dbReference>
<name>A0A075TYY8_9LACO</name>
<dbReference type="SUPFAM" id="SSF51338">
    <property type="entry name" value="Composite domain of metallo-dependent hydrolases"/>
    <property type="match status" value="1"/>
</dbReference>
<gene>
    <name evidence="6" type="primary">ade</name>
    <name evidence="9" type="ORF">WS74_0583</name>
</gene>
<evidence type="ECO:0000259" key="8">
    <source>
        <dbReference type="Pfam" id="PF13382"/>
    </source>
</evidence>
<evidence type="ECO:0000256" key="1">
    <source>
        <dbReference type="ARBA" id="ARBA00006773"/>
    </source>
</evidence>
<dbReference type="InterPro" id="IPR006680">
    <property type="entry name" value="Amidohydro-rel"/>
</dbReference>
<protein>
    <recommendedName>
        <fullName evidence="2 6">Adenine deaminase</fullName>
        <shortName evidence="6">Adenase</shortName>
        <shortName evidence="6">Adenine aminase</shortName>
        <ecNumber evidence="2 6">3.5.4.2</ecNumber>
    </recommendedName>
</protein>
<dbReference type="InterPro" id="IPR011059">
    <property type="entry name" value="Metal-dep_hydrolase_composite"/>
</dbReference>
<feature type="domain" description="Amidohydrolase-related" evidence="7">
    <location>
        <begin position="50"/>
        <end position="332"/>
    </location>
</feature>
<evidence type="ECO:0000313" key="10">
    <source>
        <dbReference type="Proteomes" id="UP000029079"/>
    </source>
</evidence>
<comment type="cofactor">
    <cofactor evidence="6">
        <name>Mn(2+)</name>
        <dbReference type="ChEBI" id="CHEBI:29035"/>
    </cofactor>
</comment>
<dbReference type="InterPro" id="IPR026912">
    <property type="entry name" value="Adenine_deam_C"/>
</dbReference>
<evidence type="ECO:0000256" key="4">
    <source>
        <dbReference type="ARBA" id="ARBA00023211"/>
    </source>
</evidence>
<dbReference type="GO" id="GO:0006146">
    <property type="term" value="P:adenine catabolic process"/>
    <property type="evidence" value="ECO:0007669"/>
    <property type="project" value="InterPro"/>
</dbReference>
<evidence type="ECO:0000259" key="7">
    <source>
        <dbReference type="Pfam" id="PF01979"/>
    </source>
</evidence>
<dbReference type="HAMAP" id="MF_01518">
    <property type="entry name" value="Adenine_deamin"/>
    <property type="match status" value="1"/>
</dbReference>
<dbReference type="KEGG" id="wce:WS08_0582"/>
<feature type="domain" description="Adenine deaminase C-terminal" evidence="8">
    <location>
        <begin position="379"/>
        <end position="542"/>
    </location>
</feature>
<dbReference type="PANTHER" id="PTHR11113:SF2">
    <property type="entry name" value="ADENINE DEAMINASE"/>
    <property type="match status" value="1"/>
</dbReference>
<dbReference type="NCBIfam" id="TIGR01178">
    <property type="entry name" value="ade"/>
    <property type="match status" value="1"/>
</dbReference>
<dbReference type="EMBL" id="CP009223">
    <property type="protein sequence ID" value="AIM62835.1"/>
    <property type="molecule type" value="Genomic_DNA"/>
</dbReference>
<dbReference type="Gene3D" id="2.30.40.10">
    <property type="entry name" value="Urease, subunit C, domain 1"/>
    <property type="match status" value="1"/>
</dbReference>
<dbReference type="SUPFAM" id="SSF51556">
    <property type="entry name" value="Metallo-dependent hydrolases"/>
    <property type="match status" value="1"/>
</dbReference>
<dbReference type="Pfam" id="PF01979">
    <property type="entry name" value="Amidohydro_1"/>
    <property type="match status" value="1"/>
</dbReference>
<evidence type="ECO:0000313" key="9">
    <source>
        <dbReference type="EMBL" id="AIM62835.1"/>
    </source>
</evidence>
<dbReference type="Pfam" id="PF13382">
    <property type="entry name" value="Adenine_deam_C"/>
    <property type="match status" value="1"/>
</dbReference>
<dbReference type="AlphaFoldDB" id="A0A075TYY8"/>
<accession>A0A075TYY8</accession>
<dbReference type="GO" id="GO:0000034">
    <property type="term" value="F:adenine deaminase activity"/>
    <property type="evidence" value="ECO:0007669"/>
    <property type="project" value="UniProtKB-UniRule"/>
</dbReference>
<keyword evidence="4 6" id="KW-0464">Manganese</keyword>
<dbReference type="InterPro" id="IPR032466">
    <property type="entry name" value="Metal_Hydrolase"/>
</dbReference>
<evidence type="ECO:0000256" key="5">
    <source>
        <dbReference type="ARBA" id="ARBA00047720"/>
    </source>
</evidence>
<dbReference type="KEGG" id="wci:WS105_0580"/>
<dbReference type="Gene3D" id="3.20.20.140">
    <property type="entry name" value="Metal-dependent hydrolases"/>
    <property type="match status" value="1"/>
</dbReference>
<keyword evidence="10" id="KW-1185">Reference proteome</keyword>
<comment type="catalytic activity">
    <reaction evidence="5 6">
        <text>adenine + H2O + H(+) = hypoxanthine + NH4(+)</text>
        <dbReference type="Rhea" id="RHEA:23688"/>
        <dbReference type="ChEBI" id="CHEBI:15377"/>
        <dbReference type="ChEBI" id="CHEBI:15378"/>
        <dbReference type="ChEBI" id="CHEBI:16708"/>
        <dbReference type="ChEBI" id="CHEBI:17368"/>
        <dbReference type="ChEBI" id="CHEBI:28938"/>
        <dbReference type="EC" id="3.5.4.2"/>
    </reaction>
</comment>
<reference evidence="9 10" key="1">
    <citation type="journal article" date="2014" name="Genome Announc.">
        <title>Complete Genome Sequences of Fish Pathogenic Weissella ceti Strains WS74 and WS105.</title>
        <authorList>
            <person name="Figueiredo H.C."/>
            <person name="Leal C.A."/>
            <person name="Dorella F.A."/>
            <person name="Carvalho A.F."/>
            <person name="Soares S.C."/>
            <person name="Pereira F.L."/>
            <person name="Azevedo V.A."/>
        </authorList>
    </citation>
    <scope>NUCLEOTIDE SEQUENCE [LARGE SCALE GENOMIC DNA]</scope>
    <source>
        <strain evidence="9 10">WS74</strain>
    </source>
</reference>
<dbReference type="OrthoDB" id="9775607at2"/>
<dbReference type="PANTHER" id="PTHR11113">
    <property type="entry name" value="N-ACETYLGLUCOSAMINE-6-PHOSPHATE DEACETYLASE"/>
    <property type="match status" value="1"/>
</dbReference>
<organism evidence="9 10">
    <name type="scientific">Weissella ceti</name>
    <dbReference type="NCBI Taxonomy" id="759620"/>
    <lineage>
        <taxon>Bacteria</taxon>
        <taxon>Bacillati</taxon>
        <taxon>Bacillota</taxon>
        <taxon>Bacilli</taxon>
        <taxon>Lactobacillales</taxon>
        <taxon>Lactobacillaceae</taxon>
        <taxon>Weissella</taxon>
    </lineage>
</organism>
<evidence type="ECO:0000256" key="6">
    <source>
        <dbReference type="HAMAP-Rule" id="MF_01518"/>
    </source>
</evidence>
<proteinExistence type="inferred from homology"/>
<dbReference type="EC" id="3.5.4.2" evidence="2 6"/>
<reference evidence="10" key="2">
    <citation type="submission" date="2014-08" db="EMBL/GenBank/DDBJ databases">
        <title>Complete genome of Weissella ceti strain WS74 isolated from diseased rainbow trout in Brazil.</title>
        <authorList>
            <person name="Figueiredo H.C.P."/>
            <person name="Leal C.A.G."/>
            <person name="Pereira F.L."/>
            <person name="Soares S.C."/>
            <person name="Dorella F.A."/>
            <person name="Carvalho A.F."/>
            <person name="Azevedo V.A.C."/>
        </authorList>
    </citation>
    <scope>NUCLEOTIDE SEQUENCE [LARGE SCALE GENOMIC DNA]</scope>
    <source>
        <strain evidence="10">WS74</strain>
    </source>
</reference>
<comment type="similarity">
    <text evidence="1 6">Belongs to the metallo-dependent hydrolases superfamily. Adenine deaminase family.</text>
</comment>
<dbReference type="Proteomes" id="UP000029079">
    <property type="component" value="Chromosome"/>
</dbReference>
<dbReference type="PATRIC" id="fig|759620.7.peg.563"/>
<sequence length="551" mass="59497">MLHIINARVLDVFTQTFEETELWIDGKQIAFRGRSDVLQATETYDAKGAYIAPGLIDAHLHIESSLLRPAELGRLLASHGITTGIADPHELASVAGKDGISFMLADAEASLTNFYFMLPSSVPAVDFEHAGATLKAADLKEFYAHARVNGLAEVMDFPAVAAKESDMMQKIADAQALNKRIDGHGSGLTREQLAIYRQAGITSDHEATSVAEAEDRLAAGMHILIRQGTVEQDERALLPAVTPQNQHRFSFSTDDKTVSDIVARGSIDESVAIALAEGLPLEIVLTMASYNAAQAEGLQNVGALNDGYAADVIVFNDKEDFSVAQTMISGEWINDNSVNKTNDVQPLSTPLNFTLTEQNLDVPITSDKVHVIGIEPNHITTSHQYVSVPTDNGMFMPNQEFQKIMVAERYHDLGATTGIISGLDLKQGAIGATVAHDSHNVIIAGVDDAAMLKVAETLREMNGGLVVAIDAETVVAVPLAIGGLMSDEPYEVVAEQYQTLQAAFKEISSVTFDPFITLSFMALPVIPSLKITDQGLFDFEKFAFIQLNDAQ</sequence>
<keyword evidence="3 6" id="KW-0378">Hydrolase</keyword>
<dbReference type="InterPro" id="IPR006679">
    <property type="entry name" value="Adenine_deam"/>
</dbReference>
<dbReference type="KEGG" id="wct:WS74_0583"/>